<feature type="transmembrane region" description="Helical" evidence="6">
    <location>
        <begin position="367"/>
        <end position="386"/>
    </location>
</feature>
<feature type="transmembrane region" description="Helical" evidence="6">
    <location>
        <begin position="64"/>
        <end position="84"/>
    </location>
</feature>
<dbReference type="AlphaFoldDB" id="A0A1N7NXH9"/>
<dbReference type="OrthoDB" id="7584869at2"/>
<feature type="transmembrane region" description="Helical" evidence="6">
    <location>
        <begin position="392"/>
        <end position="410"/>
    </location>
</feature>
<sequence length="432" mass="45800">MSATLDQQNQEIVKKSITPYGRLVFGMVLGQFGMTLGTVIPLALLLTLKFLAIDPQHVTADFSVSTAIGGILQLIANYVGGFMSDRTTLAFGKRRTWMLIGGLFGSACLVGIGSAGRVETVVAFYALSVIFFAFVSSSVSALIPDQVEESKRGTASGIIGVFNPAAILLGMALMNIVNGASIMTKFAFIAIISTLTIVTSCALIRDSKGTRRSATHGHAVSWSRIYPNPRQFPSFTWGVLTRFFASVAFASQSFISLYLIQKFHIATSHVTGLMTAMMLIQTICLALSSILGGAMSDKVRRQKPFVFTSAVIMAVGVGIMAFASSLLEAFLGFAVVGLGYGAYLAVDIALIARILPNPADRAKDFGIMNIASSLPNSIVPTIAPSLIAVGGFPLFFSVLGIAGLISAIVVKPIPEMPRYAVALNLDGFTHSE</sequence>
<evidence type="ECO:0000313" key="9">
    <source>
        <dbReference type="Proteomes" id="UP000186156"/>
    </source>
</evidence>
<evidence type="ECO:0000256" key="3">
    <source>
        <dbReference type="ARBA" id="ARBA00022692"/>
    </source>
</evidence>
<dbReference type="RefSeq" id="WP_076348217.1">
    <property type="nucleotide sequence ID" value="NZ_FTOO01000010.1"/>
</dbReference>
<proteinExistence type="predicted"/>
<keyword evidence="2" id="KW-0813">Transport</keyword>
<keyword evidence="9" id="KW-1185">Reference proteome</keyword>
<dbReference type="GO" id="GO:0022857">
    <property type="term" value="F:transmembrane transporter activity"/>
    <property type="evidence" value="ECO:0007669"/>
    <property type="project" value="InterPro"/>
</dbReference>
<dbReference type="InterPro" id="IPR020846">
    <property type="entry name" value="MFS_dom"/>
</dbReference>
<gene>
    <name evidence="8" type="ORF">SAMN05421799_11046</name>
</gene>
<reference evidence="9" key="1">
    <citation type="submission" date="2017-01" db="EMBL/GenBank/DDBJ databases">
        <authorList>
            <person name="Varghese N."/>
            <person name="Submissions S."/>
        </authorList>
    </citation>
    <scope>NUCLEOTIDE SEQUENCE [LARGE SCALE GENOMIC DNA]</scope>
    <source>
        <strain evidence="9">DSM 16176</strain>
    </source>
</reference>
<feature type="domain" description="Major facilitator superfamily (MFS) profile" evidence="7">
    <location>
        <begin position="234"/>
        <end position="432"/>
    </location>
</feature>
<dbReference type="InterPro" id="IPR036259">
    <property type="entry name" value="MFS_trans_sf"/>
</dbReference>
<evidence type="ECO:0000256" key="1">
    <source>
        <dbReference type="ARBA" id="ARBA00004651"/>
    </source>
</evidence>
<keyword evidence="5 6" id="KW-0472">Membrane</keyword>
<dbReference type="Proteomes" id="UP000186156">
    <property type="component" value="Unassembled WGS sequence"/>
</dbReference>
<name>A0A1N7NXH9_9BACL</name>
<feature type="transmembrane region" description="Helical" evidence="6">
    <location>
        <begin position="239"/>
        <end position="260"/>
    </location>
</feature>
<feature type="transmembrane region" description="Helical" evidence="6">
    <location>
        <begin position="96"/>
        <end position="116"/>
    </location>
</feature>
<dbReference type="Pfam" id="PF07690">
    <property type="entry name" value="MFS_1"/>
    <property type="match status" value="1"/>
</dbReference>
<feature type="transmembrane region" description="Helical" evidence="6">
    <location>
        <begin position="122"/>
        <end position="143"/>
    </location>
</feature>
<feature type="transmembrane region" description="Helical" evidence="6">
    <location>
        <begin position="305"/>
        <end position="323"/>
    </location>
</feature>
<comment type="subcellular location">
    <subcellularLocation>
        <location evidence="1">Cell membrane</location>
        <topology evidence="1">Multi-pass membrane protein</topology>
    </subcellularLocation>
</comment>
<dbReference type="Gene3D" id="1.20.1250.20">
    <property type="entry name" value="MFS general substrate transporter like domains"/>
    <property type="match status" value="2"/>
</dbReference>
<evidence type="ECO:0000256" key="2">
    <source>
        <dbReference type="ARBA" id="ARBA00022448"/>
    </source>
</evidence>
<evidence type="ECO:0000256" key="6">
    <source>
        <dbReference type="SAM" id="Phobius"/>
    </source>
</evidence>
<evidence type="ECO:0000256" key="5">
    <source>
        <dbReference type="ARBA" id="ARBA00023136"/>
    </source>
</evidence>
<feature type="transmembrane region" description="Helical" evidence="6">
    <location>
        <begin position="155"/>
        <end position="176"/>
    </location>
</feature>
<feature type="transmembrane region" description="Helical" evidence="6">
    <location>
        <begin position="182"/>
        <end position="204"/>
    </location>
</feature>
<organism evidence="8 9">
    <name type="scientific">Alicyclobacillus vulcanalis</name>
    <dbReference type="NCBI Taxonomy" id="252246"/>
    <lineage>
        <taxon>Bacteria</taxon>
        <taxon>Bacillati</taxon>
        <taxon>Bacillota</taxon>
        <taxon>Bacilli</taxon>
        <taxon>Bacillales</taxon>
        <taxon>Alicyclobacillaceae</taxon>
        <taxon>Alicyclobacillus</taxon>
    </lineage>
</organism>
<dbReference type="GO" id="GO:0005886">
    <property type="term" value="C:plasma membrane"/>
    <property type="evidence" value="ECO:0007669"/>
    <property type="project" value="UniProtKB-SubCell"/>
</dbReference>
<dbReference type="STRING" id="252246.SAMN05421799_11046"/>
<keyword evidence="4 6" id="KW-1133">Transmembrane helix</keyword>
<accession>A0A1N7NXH9</accession>
<dbReference type="PANTHER" id="PTHR23528:SF1">
    <property type="entry name" value="MAJOR FACILITATOR SUPERFAMILY (MFS) PROFILE DOMAIN-CONTAINING PROTEIN"/>
    <property type="match status" value="1"/>
</dbReference>
<dbReference type="InterPro" id="IPR011701">
    <property type="entry name" value="MFS"/>
</dbReference>
<dbReference type="PROSITE" id="PS50850">
    <property type="entry name" value="MFS"/>
    <property type="match status" value="1"/>
</dbReference>
<dbReference type="SUPFAM" id="SSF103473">
    <property type="entry name" value="MFS general substrate transporter"/>
    <property type="match status" value="1"/>
</dbReference>
<feature type="transmembrane region" description="Helical" evidence="6">
    <location>
        <begin position="23"/>
        <end position="44"/>
    </location>
</feature>
<dbReference type="EMBL" id="FTOO01000010">
    <property type="protein sequence ID" value="SIT02986.1"/>
    <property type="molecule type" value="Genomic_DNA"/>
</dbReference>
<evidence type="ECO:0000256" key="4">
    <source>
        <dbReference type="ARBA" id="ARBA00022989"/>
    </source>
</evidence>
<evidence type="ECO:0000259" key="7">
    <source>
        <dbReference type="PROSITE" id="PS50850"/>
    </source>
</evidence>
<dbReference type="PANTHER" id="PTHR23528">
    <property type="match status" value="1"/>
</dbReference>
<feature type="transmembrane region" description="Helical" evidence="6">
    <location>
        <begin position="272"/>
        <end position="293"/>
    </location>
</feature>
<feature type="transmembrane region" description="Helical" evidence="6">
    <location>
        <begin position="329"/>
        <end position="355"/>
    </location>
</feature>
<evidence type="ECO:0000313" key="8">
    <source>
        <dbReference type="EMBL" id="SIT02986.1"/>
    </source>
</evidence>
<keyword evidence="3 6" id="KW-0812">Transmembrane</keyword>
<protein>
    <submittedName>
        <fullName evidence="8">MFS-type transporter involved in bile tolerance, Atg22 family</fullName>
    </submittedName>
</protein>